<dbReference type="EMBL" id="BARU01004919">
    <property type="protein sequence ID" value="GAH24825.1"/>
    <property type="molecule type" value="Genomic_DNA"/>
</dbReference>
<accession>X1EWY6</accession>
<protein>
    <submittedName>
        <fullName evidence="2">Uncharacterized protein</fullName>
    </submittedName>
</protein>
<feature type="compositionally biased region" description="Basic and acidic residues" evidence="1">
    <location>
        <begin position="1"/>
        <end position="12"/>
    </location>
</feature>
<evidence type="ECO:0000256" key="1">
    <source>
        <dbReference type="SAM" id="MobiDB-lite"/>
    </source>
</evidence>
<reference evidence="2" key="1">
    <citation type="journal article" date="2014" name="Front. Microbiol.">
        <title>High frequency of phylogenetically diverse reductive dehalogenase-homologous genes in deep subseafloor sedimentary metagenomes.</title>
        <authorList>
            <person name="Kawai M."/>
            <person name="Futagami T."/>
            <person name="Toyoda A."/>
            <person name="Takaki Y."/>
            <person name="Nishi S."/>
            <person name="Hori S."/>
            <person name="Arai W."/>
            <person name="Tsubouchi T."/>
            <person name="Morono Y."/>
            <person name="Uchiyama I."/>
            <person name="Ito T."/>
            <person name="Fujiyama A."/>
            <person name="Inagaki F."/>
            <person name="Takami H."/>
        </authorList>
    </citation>
    <scope>NUCLEOTIDE SEQUENCE</scope>
    <source>
        <strain evidence="2">Expedition CK06-06</strain>
    </source>
</reference>
<comment type="caution">
    <text evidence="2">The sequence shown here is derived from an EMBL/GenBank/DDBJ whole genome shotgun (WGS) entry which is preliminary data.</text>
</comment>
<sequence>MHKSHVDQEEYKTNTTKDTQFHPRLVKNQAYFYPGRGDEPARGKKVDSEF</sequence>
<name>X1EWY6_9ZZZZ</name>
<evidence type="ECO:0000313" key="2">
    <source>
        <dbReference type="EMBL" id="GAH24825.1"/>
    </source>
</evidence>
<feature type="region of interest" description="Disordered" evidence="1">
    <location>
        <begin position="1"/>
        <end position="25"/>
    </location>
</feature>
<gene>
    <name evidence="2" type="ORF">S03H2_09588</name>
</gene>
<dbReference type="AlphaFoldDB" id="X1EWY6"/>
<proteinExistence type="predicted"/>
<organism evidence="2">
    <name type="scientific">marine sediment metagenome</name>
    <dbReference type="NCBI Taxonomy" id="412755"/>
    <lineage>
        <taxon>unclassified sequences</taxon>
        <taxon>metagenomes</taxon>
        <taxon>ecological metagenomes</taxon>
    </lineage>
</organism>